<evidence type="ECO:0000313" key="4">
    <source>
        <dbReference type="Proteomes" id="UP001206128"/>
    </source>
</evidence>
<dbReference type="AlphaFoldDB" id="A0AAE3GAE5"/>
<sequence length="525" mass="51264">MPVRRARAVARSVVAAGLVCWVVLGWATPAGAGPAPSGPAPSESGAVGSAARAIGDAGTGLAVIRLLPGAASGQQQSASELGVGLASAQANSEAALAYEHAVAQAAPAGVVVAGGTPQLPGGLVQTALPDNAEPVTGGLAAPTGPLAALASVGALTGSAHARWSEQAGPCVGDIATASTSLASLSALTAIPALPSQLDLTGLLQPTRQLPDPAMLVDALKNLAAPLSRLGGLLSGTPGGAATGALVSLPDALSAHASVSLVDAPGVAGKAVRSTSTLQVGGIRLLAGSPMELRVDVVSAPTLTVTATGDEATSSVSYQAPVLRVSQGGRELGTLDANKSTMDIPVKVLPGTDFRLPAVGELLPDGTELTAGLSTIDIGVLRLRTGGPAEKKSVLAEPFTGFQLGATARLLDLQLLPTDRLALPNLPAALVQVALGEQIARAAAPAGGVRCAAAAPPADQPPAPAGGGAPTPPLARTSAATGVVPLFWAGTAALFAGVVLVAATPPRRGRATRGTPESTRPRGPVG</sequence>
<evidence type="ECO:0000313" key="3">
    <source>
        <dbReference type="EMBL" id="MCP2164642.1"/>
    </source>
</evidence>
<gene>
    <name evidence="3" type="ORF">LX83_001482</name>
</gene>
<evidence type="ECO:0000256" key="2">
    <source>
        <dbReference type="SAM" id="Phobius"/>
    </source>
</evidence>
<feature type="region of interest" description="Disordered" evidence="1">
    <location>
        <begin position="506"/>
        <end position="525"/>
    </location>
</feature>
<dbReference type="RefSeq" id="WP_253768485.1">
    <property type="nucleotide sequence ID" value="NZ_JAMTCK010000003.1"/>
</dbReference>
<feature type="transmembrane region" description="Helical" evidence="2">
    <location>
        <begin position="481"/>
        <end position="502"/>
    </location>
</feature>
<dbReference type="Proteomes" id="UP001206128">
    <property type="component" value="Unassembled WGS sequence"/>
</dbReference>
<feature type="region of interest" description="Disordered" evidence="1">
    <location>
        <begin position="451"/>
        <end position="473"/>
    </location>
</feature>
<keyword evidence="2" id="KW-0472">Membrane</keyword>
<comment type="caution">
    <text evidence="3">The sequence shown here is derived from an EMBL/GenBank/DDBJ whole genome shotgun (WGS) entry which is preliminary data.</text>
</comment>
<feature type="compositionally biased region" description="Low complexity" evidence="1">
    <location>
        <begin position="506"/>
        <end position="515"/>
    </location>
</feature>
<organism evidence="3 4">
    <name type="scientific">Goodfellowiella coeruleoviolacea</name>
    <dbReference type="NCBI Taxonomy" id="334858"/>
    <lineage>
        <taxon>Bacteria</taxon>
        <taxon>Bacillati</taxon>
        <taxon>Actinomycetota</taxon>
        <taxon>Actinomycetes</taxon>
        <taxon>Pseudonocardiales</taxon>
        <taxon>Pseudonocardiaceae</taxon>
        <taxon>Goodfellowiella</taxon>
    </lineage>
</organism>
<accession>A0AAE3GAE5</accession>
<evidence type="ECO:0000256" key="1">
    <source>
        <dbReference type="SAM" id="MobiDB-lite"/>
    </source>
</evidence>
<keyword evidence="4" id="KW-1185">Reference proteome</keyword>
<reference evidence="3" key="1">
    <citation type="submission" date="2022-06" db="EMBL/GenBank/DDBJ databases">
        <title>Genomic Encyclopedia of Archaeal and Bacterial Type Strains, Phase II (KMG-II): from individual species to whole genera.</title>
        <authorList>
            <person name="Goeker M."/>
        </authorList>
    </citation>
    <scope>NUCLEOTIDE SEQUENCE</scope>
    <source>
        <strain evidence="3">DSM 43935</strain>
    </source>
</reference>
<keyword evidence="2" id="KW-1133">Transmembrane helix</keyword>
<keyword evidence="2" id="KW-0812">Transmembrane</keyword>
<protein>
    <submittedName>
        <fullName evidence="3">Uncharacterized protein</fullName>
    </submittedName>
</protein>
<dbReference type="EMBL" id="JAMTCK010000003">
    <property type="protein sequence ID" value="MCP2164642.1"/>
    <property type="molecule type" value="Genomic_DNA"/>
</dbReference>
<name>A0AAE3GAE5_9PSEU</name>
<proteinExistence type="predicted"/>